<keyword evidence="3" id="KW-0175">Coiled coil</keyword>
<dbReference type="InterPro" id="IPR012887">
    <property type="entry name" value="GDP_fucose_pyrophosphorylase"/>
</dbReference>
<evidence type="ECO:0000313" key="6">
    <source>
        <dbReference type="Proteomes" id="UP000887561"/>
    </source>
</evidence>
<accession>A0A915LEM4</accession>
<keyword evidence="1" id="KW-0808">Transferase</keyword>
<proteinExistence type="predicted"/>
<evidence type="ECO:0000256" key="2">
    <source>
        <dbReference type="ARBA" id="ARBA00022741"/>
    </source>
</evidence>
<dbReference type="Pfam" id="PF07959">
    <property type="entry name" value="Fucose_pyrophosphorylase"/>
    <property type="match status" value="1"/>
</dbReference>
<feature type="compositionally biased region" description="Polar residues" evidence="4">
    <location>
        <begin position="1"/>
        <end position="22"/>
    </location>
</feature>
<dbReference type="PANTHER" id="PTHR15045">
    <property type="entry name" value="FUCOSE-1-PHOSPHATE GUANYLYLTRANSFERASE"/>
    <property type="match status" value="1"/>
</dbReference>
<keyword evidence="2" id="KW-0547">Nucleotide-binding</keyword>
<evidence type="ECO:0000259" key="5">
    <source>
        <dbReference type="Pfam" id="PF07959"/>
    </source>
</evidence>
<dbReference type="GO" id="GO:0016772">
    <property type="term" value="F:transferase activity, transferring phosphorus-containing groups"/>
    <property type="evidence" value="ECO:0007669"/>
    <property type="project" value="InterPro"/>
</dbReference>
<dbReference type="AlphaFoldDB" id="A0A915LEM4"/>
<evidence type="ECO:0000256" key="1">
    <source>
        <dbReference type="ARBA" id="ARBA00022679"/>
    </source>
</evidence>
<feature type="domain" description="GDP-fucose pyrophosphorylase" evidence="5">
    <location>
        <begin position="242"/>
        <end position="584"/>
    </location>
</feature>
<dbReference type="GO" id="GO:0042350">
    <property type="term" value="P:GDP-L-fucose biosynthetic process"/>
    <property type="evidence" value="ECO:0007669"/>
    <property type="project" value="UniProtKB-ARBA"/>
</dbReference>
<evidence type="ECO:0000313" key="7">
    <source>
        <dbReference type="WBParaSite" id="scaffold11158_cov302.g15350"/>
    </source>
</evidence>
<organism evidence="6 7">
    <name type="scientific">Meloidogyne javanica</name>
    <name type="common">Root-knot nematode worm</name>
    <dbReference type="NCBI Taxonomy" id="6303"/>
    <lineage>
        <taxon>Eukaryota</taxon>
        <taxon>Metazoa</taxon>
        <taxon>Ecdysozoa</taxon>
        <taxon>Nematoda</taxon>
        <taxon>Chromadorea</taxon>
        <taxon>Rhabditida</taxon>
        <taxon>Tylenchina</taxon>
        <taxon>Tylenchomorpha</taxon>
        <taxon>Tylenchoidea</taxon>
        <taxon>Meloidogynidae</taxon>
        <taxon>Meloidogyninae</taxon>
        <taxon>Meloidogyne</taxon>
        <taxon>Meloidogyne incognita group</taxon>
    </lineage>
</organism>
<dbReference type="WBParaSite" id="scaffold11158_cov302.g15350">
    <property type="protein sequence ID" value="scaffold11158_cov302.g15350"/>
    <property type="gene ID" value="scaffold11158_cov302.g15350"/>
</dbReference>
<dbReference type="GO" id="GO:0000166">
    <property type="term" value="F:nucleotide binding"/>
    <property type="evidence" value="ECO:0007669"/>
    <property type="project" value="UniProtKB-KW"/>
</dbReference>
<feature type="region of interest" description="Disordered" evidence="4">
    <location>
        <begin position="1"/>
        <end position="42"/>
    </location>
</feature>
<name>A0A915LEM4_MELJA</name>
<evidence type="ECO:0000256" key="4">
    <source>
        <dbReference type="SAM" id="MobiDB-lite"/>
    </source>
</evidence>
<keyword evidence="6" id="KW-1185">Reference proteome</keyword>
<sequence>MYGKSISSFNEDNTNRIQSRKSGGTHRPRVESSTRPPPKFRSIRGLEIRKAKNAHFDPRFAASSGDFDQIAFHRDYSFIEDLRKKDIQELQNAYKQIKREGGNPKQIERIKRNLLRLRNQQKDYQDQKLKEDILSDLRRTNIERMNNGERPIYLNNSKIDTKDEKNIINDSTDVPKWDCLLLTARNEKQRNIFLQQLQHLRLKERNFCKEYVVLADKPEGVRIGSGGATLNALLIFEKLFGNNFKNVRLLLLHSGGLSQRIPHVALTGKAFMLMPDGETLFEHKLIAYRKLLNSFSNFGGFLFITSADVLEYFPNDFCISNIPKEISLFLIAHQSNLDVATQHGVYVLKEKEVYNVLQKPSIEQLKKVCGAILEPNEFSPFETALTDSCYIIGPELIENLIKNRKENGEVICELCCYRDLFCPIGSAPNEEKNIHFIKKNVELFKWQQILWNIFNKINPQIISLGINSFFHFGTVGELLEHFFDENSAFKKKVLPNIGKIGNLANCLIEKPENISQKSFLEWCRINSNCTIEDNCILSGVVYEEKTPIYIKSGMCICTFPIGEEEEEGKGGNEELNYVTALHGVKLAIFDPLFCEQKIKSELPFLVARNAVAWSYEEQKQLVDEYINKKDRTSPIPER</sequence>
<feature type="coiled-coil region" evidence="3">
    <location>
        <begin position="80"/>
        <end position="127"/>
    </location>
</feature>
<reference evidence="7" key="1">
    <citation type="submission" date="2022-11" db="UniProtKB">
        <authorList>
            <consortium name="WormBaseParasite"/>
        </authorList>
    </citation>
    <scope>IDENTIFICATION</scope>
</reference>
<dbReference type="Proteomes" id="UP000887561">
    <property type="component" value="Unplaced"/>
</dbReference>
<dbReference type="PANTHER" id="PTHR15045:SF1">
    <property type="entry name" value="FUCOSE-1-PHOSPHATE GUANYLYLTRANSFERASE"/>
    <property type="match status" value="1"/>
</dbReference>
<dbReference type="InterPro" id="IPR009292">
    <property type="entry name" value="RRP36"/>
</dbReference>
<evidence type="ECO:0000256" key="3">
    <source>
        <dbReference type="SAM" id="Coils"/>
    </source>
</evidence>
<protein>
    <submittedName>
        <fullName evidence="7">L-fucokinase domain-containing protein</fullName>
    </submittedName>
</protein>
<dbReference type="Pfam" id="PF06102">
    <property type="entry name" value="RRP36"/>
    <property type="match status" value="1"/>
</dbReference>